<keyword evidence="3" id="KW-1185">Reference proteome</keyword>
<evidence type="ECO:0000313" key="3">
    <source>
        <dbReference type="Proteomes" id="UP000683360"/>
    </source>
</evidence>
<sequence>MRPPPPIYNHIPTYGQNFAMNQSTSQNWRFPPESTKPKYKQHQYQDQNNRDSRYNPTIHKTVTKELPTQRTLANWTAAFPQKTKKVHRATYANVLRDQVDVIGNLQEIRQSSPQQWEIQKSTRAAFNQNQVDPTCQLCHVESETLEHVLIRCNALSPIRMAFLLEYDNLLKMSVCTKCSTNNTIVDTLCILNPSAVFCGCGNCTQKLNLIEHLSRRMCFSLHVGRNSILNALPIRNREGLRAATPL</sequence>
<reference evidence="2" key="1">
    <citation type="submission" date="2021-03" db="EMBL/GenBank/DDBJ databases">
        <authorList>
            <person name="Bekaert M."/>
        </authorList>
    </citation>
    <scope>NUCLEOTIDE SEQUENCE</scope>
</reference>
<dbReference type="AlphaFoldDB" id="A0A8S3PUX4"/>
<organism evidence="2 3">
    <name type="scientific">Mytilus edulis</name>
    <name type="common">Blue mussel</name>
    <dbReference type="NCBI Taxonomy" id="6550"/>
    <lineage>
        <taxon>Eukaryota</taxon>
        <taxon>Metazoa</taxon>
        <taxon>Spiralia</taxon>
        <taxon>Lophotrochozoa</taxon>
        <taxon>Mollusca</taxon>
        <taxon>Bivalvia</taxon>
        <taxon>Autobranchia</taxon>
        <taxon>Pteriomorphia</taxon>
        <taxon>Mytilida</taxon>
        <taxon>Mytiloidea</taxon>
        <taxon>Mytilidae</taxon>
        <taxon>Mytilinae</taxon>
        <taxon>Mytilus</taxon>
    </lineage>
</organism>
<proteinExistence type="predicted"/>
<protein>
    <recommendedName>
        <fullName evidence="4">Reverse transcriptase zinc-binding domain-containing protein</fullName>
    </recommendedName>
</protein>
<dbReference type="Proteomes" id="UP000683360">
    <property type="component" value="Unassembled WGS sequence"/>
</dbReference>
<evidence type="ECO:0000313" key="2">
    <source>
        <dbReference type="EMBL" id="CAG2187493.1"/>
    </source>
</evidence>
<feature type="region of interest" description="Disordered" evidence="1">
    <location>
        <begin position="24"/>
        <end position="54"/>
    </location>
</feature>
<comment type="caution">
    <text evidence="2">The sequence shown here is derived from an EMBL/GenBank/DDBJ whole genome shotgun (WGS) entry which is preliminary data.</text>
</comment>
<evidence type="ECO:0000256" key="1">
    <source>
        <dbReference type="SAM" id="MobiDB-lite"/>
    </source>
</evidence>
<evidence type="ECO:0008006" key="4">
    <source>
        <dbReference type="Google" id="ProtNLM"/>
    </source>
</evidence>
<name>A0A8S3PUX4_MYTED</name>
<dbReference type="EMBL" id="CAJPWZ010000170">
    <property type="protein sequence ID" value="CAG2187493.1"/>
    <property type="molecule type" value="Genomic_DNA"/>
</dbReference>
<gene>
    <name evidence="2" type="ORF">MEDL_2954</name>
</gene>
<accession>A0A8S3PUX4</accession>